<evidence type="ECO:0000313" key="2">
    <source>
        <dbReference type="Proteomes" id="UP001157017"/>
    </source>
</evidence>
<name>A0ABQ6JKY0_9ACTN</name>
<gene>
    <name evidence="1" type="ORF">GCM10025868_30490</name>
</gene>
<sequence>MPAAGALRVSGADSQCALTMSTARGLGSDCDQRDRLGDPGRVVEQRRGAVAEVERRHRPVVRRPGALGAGGGGDVAQERVEGGTRCVRVDGGHDVLLETSTFK</sequence>
<accession>A0ABQ6JKY0</accession>
<protein>
    <submittedName>
        <fullName evidence="1">Uncharacterized protein</fullName>
    </submittedName>
</protein>
<evidence type="ECO:0000313" key="1">
    <source>
        <dbReference type="EMBL" id="GMA87799.1"/>
    </source>
</evidence>
<comment type="caution">
    <text evidence="1">The sequence shown here is derived from an EMBL/GenBank/DDBJ whole genome shotgun (WGS) entry which is preliminary data.</text>
</comment>
<organism evidence="1 2">
    <name type="scientific">Angustibacter aerolatus</name>
    <dbReference type="NCBI Taxonomy" id="1162965"/>
    <lineage>
        <taxon>Bacteria</taxon>
        <taxon>Bacillati</taxon>
        <taxon>Actinomycetota</taxon>
        <taxon>Actinomycetes</taxon>
        <taxon>Kineosporiales</taxon>
        <taxon>Kineosporiaceae</taxon>
    </lineage>
</organism>
<proteinExistence type="predicted"/>
<dbReference type="Proteomes" id="UP001157017">
    <property type="component" value="Unassembled WGS sequence"/>
</dbReference>
<reference evidence="2" key="1">
    <citation type="journal article" date="2019" name="Int. J. Syst. Evol. Microbiol.">
        <title>The Global Catalogue of Microorganisms (GCM) 10K type strain sequencing project: providing services to taxonomists for standard genome sequencing and annotation.</title>
        <authorList>
            <consortium name="The Broad Institute Genomics Platform"/>
            <consortium name="The Broad Institute Genome Sequencing Center for Infectious Disease"/>
            <person name="Wu L."/>
            <person name="Ma J."/>
        </authorList>
    </citation>
    <scope>NUCLEOTIDE SEQUENCE [LARGE SCALE GENOMIC DNA]</scope>
    <source>
        <strain evidence="2">NBRC 108730</strain>
    </source>
</reference>
<dbReference type="EMBL" id="BSUZ01000001">
    <property type="protein sequence ID" value="GMA87799.1"/>
    <property type="molecule type" value="Genomic_DNA"/>
</dbReference>
<keyword evidence="2" id="KW-1185">Reference proteome</keyword>